<reference evidence="1 2" key="1">
    <citation type="submission" date="2019-02" db="EMBL/GenBank/DDBJ databases">
        <title>Deep-cultivation of Planctomycetes and their phenomic and genomic characterization uncovers novel biology.</title>
        <authorList>
            <person name="Wiegand S."/>
            <person name="Jogler M."/>
            <person name="Boedeker C."/>
            <person name="Pinto D."/>
            <person name="Vollmers J."/>
            <person name="Rivas-Marin E."/>
            <person name="Kohn T."/>
            <person name="Peeters S.H."/>
            <person name="Heuer A."/>
            <person name="Rast P."/>
            <person name="Oberbeckmann S."/>
            <person name="Bunk B."/>
            <person name="Jeske O."/>
            <person name="Meyerdierks A."/>
            <person name="Storesund J.E."/>
            <person name="Kallscheuer N."/>
            <person name="Luecker S."/>
            <person name="Lage O.M."/>
            <person name="Pohl T."/>
            <person name="Merkel B.J."/>
            <person name="Hornburger P."/>
            <person name="Mueller R.-W."/>
            <person name="Bruemmer F."/>
            <person name="Labrenz M."/>
            <person name="Spormann A.M."/>
            <person name="Op den Camp H."/>
            <person name="Overmann J."/>
            <person name="Amann R."/>
            <person name="Jetten M.S.M."/>
            <person name="Mascher T."/>
            <person name="Medema M.H."/>
            <person name="Devos D.P."/>
            <person name="Kaster A.-K."/>
            <person name="Ovreas L."/>
            <person name="Rohde M."/>
            <person name="Galperin M.Y."/>
            <person name="Jogler C."/>
        </authorList>
    </citation>
    <scope>NUCLEOTIDE SEQUENCE [LARGE SCALE GENOMIC DNA]</scope>
    <source>
        <strain evidence="1 2">Spa11</strain>
    </source>
</reference>
<accession>A0A518KD08</accession>
<gene>
    <name evidence="1" type="ORF">Spa11_38940</name>
</gene>
<evidence type="ECO:0000313" key="2">
    <source>
        <dbReference type="Proteomes" id="UP000316426"/>
    </source>
</evidence>
<sequence>MSQPPSPANGPTPAERLAAIDERQQRLLSELDSLNQRVEAAITLFSGAPQASACG</sequence>
<dbReference type="Proteomes" id="UP000316426">
    <property type="component" value="Chromosome"/>
</dbReference>
<name>A0A518KD08_9BACT</name>
<keyword evidence="2" id="KW-1185">Reference proteome</keyword>
<evidence type="ECO:0000313" key="1">
    <source>
        <dbReference type="EMBL" id="QDV75674.1"/>
    </source>
</evidence>
<protein>
    <submittedName>
        <fullName evidence="1">Uncharacterized protein</fullName>
    </submittedName>
</protein>
<proteinExistence type="predicted"/>
<dbReference type="EMBL" id="CP036349">
    <property type="protein sequence ID" value="QDV75674.1"/>
    <property type="molecule type" value="Genomic_DNA"/>
</dbReference>
<organism evidence="1 2">
    <name type="scientific">Botrimarina mediterranea</name>
    <dbReference type="NCBI Taxonomy" id="2528022"/>
    <lineage>
        <taxon>Bacteria</taxon>
        <taxon>Pseudomonadati</taxon>
        <taxon>Planctomycetota</taxon>
        <taxon>Planctomycetia</taxon>
        <taxon>Pirellulales</taxon>
        <taxon>Lacipirellulaceae</taxon>
        <taxon>Botrimarina</taxon>
    </lineage>
</organism>
<dbReference type="RefSeq" id="WP_197529516.1">
    <property type="nucleotide sequence ID" value="NZ_CP036349.1"/>
</dbReference>
<dbReference type="AlphaFoldDB" id="A0A518KD08"/>
<dbReference type="KEGG" id="bmei:Spa11_38940"/>